<evidence type="ECO:0000313" key="1">
    <source>
        <dbReference type="EMBL" id="STL49417.1"/>
    </source>
</evidence>
<reference evidence="1 2" key="1">
    <citation type="submission" date="2018-06" db="EMBL/GenBank/DDBJ databases">
        <authorList>
            <consortium name="Pathogen Informatics"/>
            <person name="Doyle S."/>
        </authorList>
    </citation>
    <scope>NUCLEOTIDE SEQUENCE [LARGE SCALE GENOMIC DNA]</scope>
    <source>
        <strain evidence="1 2">NCTC9962</strain>
    </source>
</reference>
<sequence length="113" mass="12090">MKKVTFPRLSGWLVASVALFVVIGWTSSAQIPVVIYKLSLVSLSACWDTGSIAVCSPGHGLTLLAPGRNRVAAPAAMIRRAIIVAAVCLSVALGYSDVAEIYRVYDYFRSFPA</sequence>
<dbReference type="EMBL" id="UGED01000008">
    <property type="protein sequence ID" value="STL49417.1"/>
    <property type="molecule type" value="Genomic_DNA"/>
</dbReference>
<dbReference type="InterPro" id="IPR025140">
    <property type="entry name" value="Holin_2-3"/>
</dbReference>
<accession>A0A377B6S7</accession>
<name>A0A377B6S7_ECOLX</name>
<organism evidence="1 2">
    <name type="scientific">Escherichia coli</name>
    <dbReference type="NCBI Taxonomy" id="562"/>
    <lineage>
        <taxon>Bacteria</taxon>
        <taxon>Pseudomonadati</taxon>
        <taxon>Pseudomonadota</taxon>
        <taxon>Gammaproteobacteria</taxon>
        <taxon>Enterobacterales</taxon>
        <taxon>Enterobacteriaceae</taxon>
        <taxon>Escherichia</taxon>
    </lineage>
</organism>
<dbReference type="Proteomes" id="UP000254052">
    <property type="component" value="Unassembled WGS sequence"/>
</dbReference>
<protein>
    <submittedName>
        <fullName evidence="1">Putative inner membrane protein</fullName>
    </submittedName>
</protein>
<dbReference type="AlphaFoldDB" id="A0A377B6S7"/>
<evidence type="ECO:0000313" key="2">
    <source>
        <dbReference type="Proteomes" id="UP000254052"/>
    </source>
</evidence>
<gene>
    <name evidence="1" type="ORF">NCTC9962_03679</name>
</gene>
<dbReference type="Pfam" id="PF13272">
    <property type="entry name" value="Holin_2-3"/>
    <property type="match status" value="1"/>
</dbReference>
<proteinExistence type="predicted"/>